<dbReference type="RefSeq" id="WP_078078219.1">
    <property type="nucleotide sequence ID" value="NZ_CP018047.1"/>
</dbReference>
<dbReference type="GO" id="GO:0071770">
    <property type="term" value="P:DIM/DIP cell wall layer assembly"/>
    <property type="evidence" value="ECO:0007669"/>
    <property type="project" value="TreeGrafter"/>
</dbReference>
<keyword evidence="2" id="KW-0596">Phosphopantetheine</keyword>
<dbReference type="InterPro" id="IPR001227">
    <property type="entry name" value="Ac_transferase_dom_sf"/>
</dbReference>
<dbReference type="InterPro" id="IPR020841">
    <property type="entry name" value="PKS_Beta-ketoAc_synthase_dom"/>
</dbReference>
<dbReference type="Pfam" id="PF02801">
    <property type="entry name" value="Ketoacyl-synt_C"/>
    <property type="match status" value="1"/>
</dbReference>
<dbReference type="Pfam" id="PF00109">
    <property type="entry name" value="ketoacyl-synt"/>
    <property type="match status" value="1"/>
</dbReference>
<dbReference type="Gene3D" id="3.30.70.3290">
    <property type="match status" value="1"/>
</dbReference>
<evidence type="ECO:0000259" key="10">
    <source>
        <dbReference type="PROSITE" id="PS52019"/>
    </source>
</evidence>
<dbReference type="Pfam" id="PF00550">
    <property type="entry name" value="PP-binding"/>
    <property type="match status" value="1"/>
</dbReference>
<dbReference type="InterPro" id="IPR049900">
    <property type="entry name" value="PKS_mFAS_DH"/>
</dbReference>
<dbReference type="GO" id="GO:0005737">
    <property type="term" value="C:cytoplasm"/>
    <property type="evidence" value="ECO:0007669"/>
    <property type="project" value="TreeGrafter"/>
</dbReference>
<feature type="region of interest" description="Disordered" evidence="7">
    <location>
        <begin position="1022"/>
        <end position="1049"/>
    </location>
</feature>
<dbReference type="InterPro" id="IPR057326">
    <property type="entry name" value="KR_dom"/>
</dbReference>
<dbReference type="InterPro" id="IPR016039">
    <property type="entry name" value="Thiolase-like"/>
</dbReference>
<feature type="domain" description="Carrier" evidence="8">
    <location>
        <begin position="1733"/>
        <end position="1807"/>
    </location>
</feature>
<evidence type="ECO:0000256" key="3">
    <source>
        <dbReference type="ARBA" id="ARBA00022553"/>
    </source>
</evidence>
<sequence>MTDELTDSALGLVAVVGMAGRFPGAGDLDRFWANVVAGRHAMRDLTDDELRASGVDSGWLDHPGYVKTAAVLDDADRFDAGLFDISPREAALMDPQHRVFLETCWEALEHAGRLTPYGGSSVGVFGGAGGVLAGYLPDVLGTGGRFADSTASLEHLGNDKDFLATRVSYKLGLTGPGLTVQTACSTSLVAVHLACQSLLLGECDTAVAGGVTVRVPSLAGYLHQDQGILSPDGRCRPFDAAARGTVFGSGAGAVVLRPLSAALRDRDTVYAVIRGTAVNNDGGDKTSYGASTVDGQLAAMRQALTVAEIPPATIGYVEAHGTGTLLGDPLEVTAIRRALGDGAACAVGSVKALVGHLEAAAGIAGLIKTVQALHHGVIPPSPHVSELNPRLRLDGSALYINREPVPWGSGPRRAAVNSLGIGGTNAFAVLEQAPVPAAETSAALPREVITVSAKTDESLDAAVGRWAGRLRSADDGELADLAHTSQVGRRRLPRRVSVLAATPGEAADELTAWLERRPGKAVRATRTSAPRIAFLFSGQGGQYPAMAAELHERHGGFRDSVDRRAALFHELTGVHPRDALCDRDPAPGLLNRAEILQPALFLFQIALFELWTSWGVRPHAVAGHSLGEYAAACAAGVFTAEDGLRLVAERGAVIAGAAAPGGMIAVRCPDAGQLRELIRPHGDDLAVGGHNAPELFSLSGTAEALAQVRARCRELRWAVVELDVTHAFHSPLMAPAAEALREAAGRIPHHPPRLPFVISGPADCGARPGAVDGDYWARQLVSTVRFNDTLDTLHADGVTTFLEIGPGNALTGFGRARRTADTSWLPGPDSRRSAWDTLQQSLVQLDADGARVDWEAFQAPLNRRRTAAPTYPFARERHWIADGGSTAPRASAPRAAAHSLPAGDLTALRRIALPGSRQRRWESGADTRAPEFLGDHVLLGRIVVPGAYHTACLLEAYAGRRPVLVEDLVFPRALVLDDEPGSLQIVLDEARDGVSDARVLGLRPGAPAHADSAWAVHAQGRVSLAPDDGPGTDGGRNTTAAPETGPDTWTRSVPGTELYEHLDRLAYGLGPAFRWIRELRLRDDRVEADVRVPDFLDPAGRPARTVLIDVCVQTAIGVSVLGMNALDGLLLPFRADRAVFRPVDRVPRTARVRATVRSTADPTATDPSALLDVRIEDTEGRPLVELTGLELRRVAPHLVTGTGAPATVHNQSWQPLDGTADGASRAGTGDPLPERWLVLGDRQGRWKSAVTALEARGAHCAVLLDGAAETIEDPTRTVLSVTDPADPEAVAAALSRWSAGGPEGDPAAGPLGVLHCLGLDLTGAEPDAVLLRRALGAVPALLQALDRRGWAPPALLALVTAGAVAADGPASAPHPQQFTLWGAGRGAVHELPDTDVRLVDTDPGGSLETLAEVLARPAAEASETVLRAGRILVPRLGNRRTTAGEEFTARPDGSYLITGGLGALGLDTARWLAGHGARHLVLAGRGAPGEEALRTLTELESAGTRCLVVAADIAEPADTDRLMKEIRNAGAPLRGVFHAAGVVEDAMLSGLRWDAFDRVLAAKTAGAWNLHRATLDEDLDHFVLYSSTAALLGSAGQAHYAAGNAFLDALAHHRAGRGLPALSIGWGPVTAGMTARLDRRHRDRMAAAGFTLVDPRRVLTALGRLLAEGTHDPAHGVFELDWETHLARFPPDRRPANRPRTAAAPATRRPADAPSPVELLREWDTSGEPRRRELTTAYLARTLTHRVGVDTAALDGAASLTALGVDSMIAIEIRGQVRADVGVDLPLSLLLEDEPVSRVEDALHAELARVRPAGSPAAADAHTAPPADHAGRLTAEAAGELLATLHHLDSAGLAAVAALLAVPEMEG</sequence>
<dbReference type="InterPro" id="IPR006162">
    <property type="entry name" value="Ppantetheine_attach_site"/>
</dbReference>
<dbReference type="InterPro" id="IPR036291">
    <property type="entry name" value="NAD(P)-bd_dom_sf"/>
</dbReference>
<dbReference type="SUPFAM" id="SSF52151">
    <property type="entry name" value="FabD/lysophospholipase-like"/>
    <property type="match status" value="1"/>
</dbReference>
<dbReference type="InterPro" id="IPR014043">
    <property type="entry name" value="Acyl_transferase_dom"/>
</dbReference>
<dbReference type="SMART" id="SM00825">
    <property type="entry name" value="PKS_KS"/>
    <property type="match status" value="1"/>
</dbReference>
<dbReference type="SUPFAM" id="SSF53901">
    <property type="entry name" value="Thiolase-like"/>
    <property type="match status" value="1"/>
</dbReference>
<dbReference type="InterPro" id="IPR050091">
    <property type="entry name" value="PKS_NRPS_Biosynth_Enz"/>
</dbReference>
<dbReference type="SMART" id="SM00826">
    <property type="entry name" value="PKS_DH"/>
    <property type="match status" value="1"/>
</dbReference>
<dbReference type="EMBL" id="CP018047">
    <property type="protein sequence ID" value="AQU69567.1"/>
    <property type="molecule type" value="Genomic_DNA"/>
</dbReference>
<dbReference type="SUPFAM" id="SSF47336">
    <property type="entry name" value="ACP-like"/>
    <property type="match status" value="1"/>
</dbReference>
<dbReference type="InterPro" id="IPR020807">
    <property type="entry name" value="PKS_DH"/>
</dbReference>
<dbReference type="GO" id="GO:0005886">
    <property type="term" value="C:plasma membrane"/>
    <property type="evidence" value="ECO:0007669"/>
    <property type="project" value="TreeGrafter"/>
</dbReference>
<gene>
    <name evidence="11" type="ORF">BBN63_28640</name>
</gene>
<organism evidence="11 12">
    <name type="scientific">Streptomyces niveus</name>
    <name type="common">Streptomyces spheroides</name>
    <dbReference type="NCBI Taxonomy" id="193462"/>
    <lineage>
        <taxon>Bacteria</taxon>
        <taxon>Bacillati</taxon>
        <taxon>Actinomycetota</taxon>
        <taxon>Actinomycetes</taxon>
        <taxon>Kitasatosporales</taxon>
        <taxon>Streptomycetaceae</taxon>
        <taxon>Streptomyces</taxon>
    </lineage>
</organism>
<dbReference type="SUPFAM" id="SSF51735">
    <property type="entry name" value="NAD(P)-binding Rossmann-fold domains"/>
    <property type="match status" value="2"/>
</dbReference>
<dbReference type="InterPro" id="IPR036736">
    <property type="entry name" value="ACP-like_sf"/>
</dbReference>
<dbReference type="InterPro" id="IPR042104">
    <property type="entry name" value="PKS_dehydratase_sf"/>
</dbReference>
<dbReference type="Gene3D" id="3.40.366.10">
    <property type="entry name" value="Malonyl-Coenzyme A Acyl Carrier Protein, domain 2"/>
    <property type="match status" value="1"/>
</dbReference>
<dbReference type="CDD" id="cd08955">
    <property type="entry name" value="KR_2_FAS_SDR_x"/>
    <property type="match status" value="1"/>
</dbReference>
<dbReference type="InterPro" id="IPR014030">
    <property type="entry name" value="Ketoacyl_synth_N"/>
</dbReference>
<dbReference type="PANTHER" id="PTHR43775">
    <property type="entry name" value="FATTY ACID SYNTHASE"/>
    <property type="match status" value="1"/>
</dbReference>
<feature type="domain" description="Ketosynthase family 3 (KS3)" evidence="9">
    <location>
        <begin position="10"/>
        <end position="432"/>
    </location>
</feature>
<evidence type="ECO:0000313" key="12">
    <source>
        <dbReference type="Proteomes" id="UP000189677"/>
    </source>
</evidence>
<dbReference type="Pfam" id="PF14765">
    <property type="entry name" value="PS-DH"/>
    <property type="match status" value="1"/>
</dbReference>
<dbReference type="PANTHER" id="PTHR43775:SF37">
    <property type="entry name" value="SI:DKEY-61P9.11"/>
    <property type="match status" value="1"/>
</dbReference>
<dbReference type="InterPro" id="IPR016036">
    <property type="entry name" value="Malonyl_transacylase_ACP-bd"/>
</dbReference>
<dbReference type="PROSITE" id="PS50075">
    <property type="entry name" value="CARRIER"/>
    <property type="match status" value="1"/>
</dbReference>
<feature type="compositionally biased region" description="Low complexity" evidence="7">
    <location>
        <begin position="1698"/>
        <end position="1714"/>
    </location>
</feature>
<dbReference type="GO" id="GO:0004312">
    <property type="term" value="F:fatty acid synthase activity"/>
    <property type="evidence" value="ECO:0007669"/>
    <property type="project" value="TreeGrafter"/>
</dbReference>
<dbReference type="SMART" id="SM00823">
    <property type="entry name" value="PKS_PP"/>
    <property type="match status" value="1"/>
</dbReference>
<evidence type="ECO:0000256" key="4">
    <source>
        <dbReference type="ARBA" id="ARBA00022679"/>
    </source>
</evidence>
<dbReference type="InterPro" id="IPR020806">
    <property type="entry name" value="PKS_PP-bd"/>
</dbReference>
<evidence type="ECO:0000256" key="7">
    <source>
        <dbReference type="SAM" id="MobiDB-lite"/>
    </source>
</evidence>
<dbReference type="GO" id="GO:0006633">
    <property type="term" value="P:fatty acid biosynthetic process"/>
    <property type="evidence" value="ECO:0007669"/>
    <property type="project" value="TreeGrafter"/>
</dbReference>
<proteinExistence type="predicted"/>
<evidence type="ECO:0000256" key="2">
    <source>
        <dbReference type="ARBA" id="ARBA00022450"/>
    </source>
</evidence>
<evidence type="ECO:0000259" key="8">
    <source>
        <dbReference type="PROSITE" id="PS50075"/>
    </source>
</evidence>
<dbReference type="InterPro" id="IPR013968">
    <property type="entry name" value="PKS_KR"/>
</dbReference>
<dbReference type="Gene3D" id="3.10.129.110">
    <property type="entry name" value="Polyketide synthase dehydratase"/>
    <property type="match status" value="1"/>
</dbReference>
<dbReference type="Gene3D" id="3.40.50.720">
    <property type="entry name" value="NAD(P)-binding Rossmann-like Domain"/>
    <property type="match status" value="1"/>
</dbReference>
<dbReference type="Pfam" id="PF08659">
    <property type="entry name" value="KR"/>
    <property type="match status" value="1"/>
</dbReference>
<evidence type="ECO:0000256" key="1">
    <source>
        <dbReference type="ARBA" id="ARBA00004792"/>
    </source>
</evidence>
<evidence type="ECO:0000256" key="5">
    <source>
        <dbReference type="ARBA" id="ARBA00023194"/>
    </source>
</evidence>
<keyword evidence="5" id="KW-0045">Antibiotic biosynthesis</keyword>
<protein>
    <submittedName>
        <fullName evidence="11">Uncharacterized protein</fullName>
    </submittedName>
</protein>
<dbReference type="GO" id="GO:0031177">
    <property type="term" value="F:phosphopantetheine binding"/>
    <property type="evidence" value="ECO:0007669"/>
    <property type="project" value="InterPro"/>
</dbReference>
<dbReference type="InterPro" id="IPR014031">
    <property type="entry name" value="Ketoacyl_synth_C"/>
</dbReference>
<dbReference type="SUPFAM" id="SSF55048">
    <property type="entry name" value="Probable ACP-binding domain of malonyl-CoA ACP transacylase"/>
    <property type="match status" value="1"/>
</dbReference>
<evidence type="ECO:0000256" key="6">
    <source>
        <dbReference type="PROSITE-ProRule" id="PRU01363"/>
    </source>
</evidence>
<evidence type="ECO:0000313" key="11">
    <source>
        <dbReference type="EMBL" id="AQU69567.1"/>
    </source>
</evidence>
<feature type="active site" description="Proton acceptor; for dehydratase activity" evidence="6">
    <location>
        <position position="936"/>
    </location>
</feature>
<feature type="region of interest" description="C-terminal hotdog fold" evidence="6">
    <location>
        <begin position="1050"/>
        <end position="1200"/>
    </location>
</feature>
<dbReference type="InterPro" id="IPR009081">
    <property type="entry name" value="PP-bd_ACP"/>
</dbReference>
<feature type="region of interest" description="N-terminal hotdog fold" evidence="6">
    <location>
        <begin position="898"/>
        <end position="1029"/>
    </location>
</feature>
<name>A0A1U9QZG6_STRNV</name>
<dbReference type="PROSITE" id="PS52004">
    <property type="entry name" value="KS3_2"/>
    <property type="match status" value="1"/>
</dbReference>
<dbReference type="KEGG" id="snw:BBN63_28640"/>
<keyword evidence="12" id="KW-1185">Reference proteome</keyword>
<dbReference type="SMART" id="SM00827">
    <property type="entry name" value="PKS_AT"/>
    <property type="match status" value="1"/>
</dbReference>
<dbReference type="InterPro" id="IPR049552">
    <property type="entry name" value="PKS_DH_N"/>
</dbReference>
<dbReference type="Pfam" id="PF22621">
    <property type="entry name" value="CurL-like_PKS_C"/>
    <property type="match status" value="1"/>
</dbReference>
<dbReference type="Proteomes" id="UP000189677">
    <property type="component" value="Chromosome"/>
</dbReference>
<dbReference type="GO" id="GO:0017000">
    <property type="term" value="P:antibiotic biosynthetic process"/>
    <property type="evidence" value="ECO:0007669"/>
    <property type="project" value="UniProtKB-KW"/>
</dbReference>
<dbReference type="SMART" id="SM00822">
    <property type="entry name" value="PKS_KR"/>
    <property type="match status" value="1"/>
</dbReference>
<keyword evidence="4" id="KW-0808">Transferase</keyword>
<dbReference type="Gene3D" id="1.10.1200.10">
    <property type="entry name" value="ACP-like"/>
    <property type="match status" value="1"/>
</dbReference>
<feature type="active site" description="Proton donor; for dehydratase activity" evidence="6">
    <location>
        <position position="1109"/>
    </location>
</feature>
<dbReference type="PROSITE" id="PS52019">
    <property type="entry name" value="PKS_MFAS_DH"/>
    <property type="match status" value="1"/>
</dbReference>
<comment type="pathway">
    <text evidence="1">Antibiotic biosynthesis.</text>
</comment>
<feature type="region of interest" description="Disordered" evidence="7">
    <location>
        <begin position="1689"/>
        <end position="1716"/>
    </location>
</feature>
<dbReference type="Gene3D" id="3.40.47.10">
    <property type="match status" value="1"/>
</dbReference>
<dbReference type="Pfam" id="PF21089">
    <property type="entry name" value="PKS_DH_N"/>
    <property type="match status" value="1"/>
</dbReference>
<dbReference type="PROSITE" id="PS00012">
    <property type="entry name" value="PHOSPHOPANTETHEINE"/>
    <property type="match status" value="1"/>
</dbReference>
<dbReference type="OrthoDB" id="9778690at2"/>
<keyword evidence="3" id="KW-0597">Phosphoprotein</keyword>
<dbReference type="CDD" id="cd00833">
    <property type="entry name" value="PKS"/>
    <property type="match status" value="1"/>
</dbReference>
<evidence type="ECO:0000259" key="9">
    <source>
        <dbReference type="PROSITE" id="PS52004"/>
    </source>
</evidence>
<dbReference type="InterPro" id="IPR016035">
    <property type="entry name" value="Acyl_Trfase/lysoPLipase"/>
</dbReference>
<reference evidence="11 12" key="1">
    <citation type="submission" date="2016-11" db="EMBL/GenBank/DDBJ databases">
        <title>Complete genome sequence of Streptomyces niveus SCSIO 3406.</title>
        <authorList>
            <person name="Zhu Q."/>
            <person name="Cheng W."/>
            <person name="Song Y."/>
            <person name="Li Q."/>
            <person name="Ju J."/>
        </authorList>
    </citation>
    <scope>NUCLEOTIDE SEQUENCE [LARGE SCALE GENOMIC DNA]</scope>
    <source>
        <strain evidence="11 12">SCSIO 3406</strain>
    </source>
</reference>
<feature type="compositionally biased region" description="Polar residues" evidence="7">
    <location>
        <begin position="1035"/>
        <end position="1049"/>
    </location>
</feature>
<feature type="region of interest" description="Disordered" evidence="7">
    <location>
        <begin position="1202"/>
        <end position="1230"/>
    </location>
</feature>
<dbReference type="Pfam" id="PF00698">
    <property type="entry name" value="Acyl_transf_1"/>
    <property type="match status" value="1"/>
</dbReference>
<dbReference type="InterPro" id="IPR049551">
    <property type="entry name" value="PKS_DH_C"/>
</dbReference>
<accession>A0A1U9QZG6</accession>
<feature type="domain" description="PKS/mFAS DH" evidence="10">
    <location>
        <begin position="898"/>
        <end position="1200"/>
    </location>
</feature>